<gene>
    <name evidence="1" type="ORF">ACFSVL_35040</name>
</gene>
<evidence type="ECO:0000313" key="1">
    <source>
        <dbReference type="EMBL" id="MFD2472657.1"/>
    </source>
</evidence>
<reference evidence="2" key="1">
    <citation type="journal article" date="2019" name="Int. J. Syst. Evol. Microbiol.">
        <title>The Global Catalogue of Microorganisms (GCM) 10K type strain sequencing project: providing services to taxonomists for standard genome sequencing and annotation.</title>
        <authorList>
            <consortium name="The Broad Institute Genomics Platform"/>
            <consortium name="The Broad Institute Genome Sequencing Center for Infectious Disease"/>
            <person name="Wu L."/>
            <person name="Ma J."/>
        </authorList>
    </citation>
    <scope>NUCLEOTIDE SEQUENCE [LARGE SCALE GENOMIC DNA]</scope>
    <source>
        <strain evidence="2">CGMCC 4.7641</strain>
    </source>
</reference>
<comment type="caution">
    <text evidence="1">The sequence shown here is derived from an EMBL/GenBank/DDBJ whole genome shotgun (WGS) entry which is preliminary data.</text>
</comment>
<sequence>MVETWAVVVMGALTAGAGVARELVSLRRARVRRASLENLIAGPGGCLRVVDRDAEGAVIEITADAAPDAGNVPSCRSGERGRPGE</sequence>
<proteinExistence type="predicted"/>
<name>A0ABW5HHT0_9PSEU</name>
<accession>A0ABW5HHT0</accession>
<dbReference type="RefSeq" id="WP_378310509.1">
    <property type="nucleotide sequence ID" value="NZ_JBHUKS010000027.1"/>
</dbReference>
<dbReference type="EMBL" id="JBHUKS010000027">
    <property type="protein sequence ID" value="MFD2472657.1"/>
    <property type="molecule type" value="Genomic_DNA"/>
</dbReference>
<protein>
    <submittedName>
        <fullName evidence="1">Uncharacterized protein</fullName>
    </submittedName>
</protein>
<organism evidence="1 2">
    <name type="scientific">Amycolatopsis silviterrae</name>
    <dbReference type="NCBI Taxonomy" id="1656914"/>
    <lineage>
        <taxon>Bacteria</taxon>
        <taxon>Bacillati</taxon>
        <taxon>Actinomycetota</taxon>
        <taxon>Actinomycetes</taxon>
        <taxon>Pseudonocardiales</taxon>
        <taxon>Pseudonocardiaceae</taxon>
        <taxon>Amycolatopsis</taxon>
    </lineage>
</organism>
<dbReference type="Proteomes" id="UP001597483">
    <property type="component" value="Unassembled WGS sequence"/>
</dbReference>
<keyword evidence="2" id="KW-1185">Reference proteome</keyword>
<evidence type="ECO:0000313" key="2">
    <source>
        <dbReference type="Proteomes" id="UP001597483"/>
    </source>
</evidence>